<dbReference type="PANTHER" id="PTHR35385:SF2">
    <property type="entry name" value="PROTEIN B, PUTATIVE-RELATED"/>
    <property type="match status" value="1"/>
</dbReference>
<dbReference type="Proteomes" id="UP000789901">
    <property type="component" value="Unassembled WGS sequence"/>
</dbReference>
<proteinExistence type="predicted"/>
<comment type="caution">
    <text evidence="1">The sequence shown here is derived from an EMBL/GenBank/DDBJ whole genome shotgun (WGS) entry which is preliminary data.</text>
</comment>
<protein>
    <submittedName>
        <fullName evidence="1">34977_t:CDS:1</fullName>
    </submittedName>
</protein>
<accession>A0ABN7X7L8</accession>
<feature type="non-terminal residue" evidence="1">
    <location>
        <position position="377"/>
    </location>
</feature>
<evidence type="ECO:0000313" key="1">
    <source>
        <dbReference type="EMBL" id="CAG8850050.1"/>
    </source>
</evidence>
<reference evidence="1 2" key="1">
    <citation type="submission" date="2021-06" db="EMBL/GenBank/DDBJ databases">
        <authorList>
            <person name="Kallberg Y."/>
            <person name="Tangrot J."/>
            <person name="Rosling A."/>
        </authorList>
    </citation>
    <scope>NUCLEOTIDE SEQUENCE [LARGE SCALE GENOMIC DNA]</scope>
    <source>
        <strain evidence="1 2">120-4 pot B 10/14</strain>
    </source>
</reference>
<gene>
    <name evidence="1" type="ORF">GMARGA_LOCUS40015</name>
</gene>
<evidence type="ECO:0000313" key="2">
    <source>
        <dbReference type="Proteomes" id="UP000789901"/>
    </source>
</evidence>
<dbReference type="PANTHER" id="PTHR35385">
    <property type="entry name" value="PROTEIN B, PUTATIVE-RELATED-RELATED"/>
    <property type="match status" value="1"/>
</dbReference>
<name>A0ABN7X7L8_GIGMA</name>
<dbReference type="EMBL" id="CAJVQB010099273">
    <property type="protein sequence ID" value="CAG8850050.1"/>
    <property type="molecule type" value="Genomic_DNA"/>
</dbReference>
<organism evidence="1 2">
    <name type="scientific">Gigaspora margarita</name>
    <dbReference type="NCBI Taxonomy" id="4874"/>
    <lineage>
        <taxon>Eukaryota</taxon>
        <taxon>Fungi</taxon>
        <taxon>Fungi incertae sedis</taxon>
        <taxon>Mucoromycota</taxon>
        <taxon>Glomeromycotina</taxon>
        <taxon>Glomeromycetes</taxon>
        <taxon>Diversisporales</taxon>
        <taxon>Gigasporaceae</taxon>
        <taxon>Gigaspora</taxon>
    </lineage>
</organism>
<sequence>MIFEFTNHTAKDMFANCRREDTFMNCMENTLSNHMENTFSNHMKNTFSNHTENTFANPMENTFTNNMENTFTYNIENSFAYPIENSFTYNIENSFAYPMENSFTYPMENSFINNMRNLFMNHTRDMFSNYLDNTYVTQINEDAKVDKGIGIDNVVNKAMRIDNIVDKGAKVDECMRVNEDVDNGTKVDTCAGADEEMSKNTEFININCTESDIELFEVIQDEISCKIFSWDLLPDFLQAIFPPNYTYYTNEGFEIQQFEVDLFVNVSTVEDIKTWFSTFERHSKTTMPQTKGYGVKGKHVIFRESRHCVHSQIVRKKQGDVRRKYPESARNRNTGCLATMCLRLERQRLTNSHPLEVNISFKHNHVINSAESLSFRR</sequence>
<keyword evidence="2" id="KW-1185">Reference proteome</keyword>